<evidence type="ECO:0000256" key="6">
    <source>
        <dbReference type="ARBA" id="ARBA00023136"/>
    </source>
</evidence>
<sequence>MGFVNMIAELLRDPRTAIAGWIAAGPMVAYGLVFLIVFIETGVVFFPFLPGDSLLFASGFFAHNGGFNIFALLGVAWAAAIIGDQCNFMIGHFFGQRIVRSGKVKAMTPERVEKTEAFLDKWGRLAIFLGRFFPFIRTFVPFLAGMGGMAWHHFVVFNILGGVTWSTLFTLLGYFFGGIPAVQEHFELVVVGIILVSVIPAVVGAIKAKLSSKKGAAPKHAA</sequence>
<evidence type="ECO:0000256" key="3">
    <source>
        <dbReference type="ARBA" id="ARBA00022475"/>
    </source>
</evidence>
<protein>
    <submittedName>
        <fullName evidence="9">DedA family protein</fullName>
    </submittedName>
</protein>
<evidence type="ECO:0000313" key="9">
    <source>
        <dbReference type="EMBL" id="MST71708.1"/>
    </source>
</evidence>
<evidence type="ECO:0000259" key="8">
    <source>
        <dbReference type="Pfam" id="PF09335"/>
    </source>
</evidence>
<dbReference type="Proteomes" id="UP000469325">
    <property type="component" value="Unassembled WGS sequence"/>
</dbReference>
<dbReference type="InterPro" id="IPR032818">
    <property type="entry name" value="DedA-like"/>
</dbReference>
<comment type="similarity">
    <text evidence="2 7">Belongs to the DedA family.</text>
</comment>
<dbReference type="PANTHER" id="PTHR30353">
    <property type="entry name" value="INNER MEMBRANE PROTEIN DEDA-RELATED"/>
    <property type="match status" value="1"/>
</dbReference>
<dbReference type="InterPro" id="IPR032816">
    <property type="entry name" value="VTT_dom"/>
</dbReference>
<evidence type="ECO:0000256" key="7">
    <source>
        <dbReference type="RuleBase" id="RU367016"/>
    </source>
</evidence>
<proteinExistence type="inferred from homology"/>
<organism evidence="9 10">
    <name type="scientific">Olsenella porci</name>
    <dbReference type="NCBI Taxonomy" id="2652279"/>
    <lineage>
        <taxon>Bacteria</taxon>
        <taxon>Bacillati</taxon>
        <taxon>Actinomycetota</taxon>
        <taxon>Coriobacteriia</taxon>
        <taxon>Coriobacteriales</taxon>
        <taxon>Atopobiaceae</taxon>
        <taxon>Olsenella</taxon>
    </lineage>
</organism>
<evidence type="ECO:0000256" key="2">
    <source>
        <dbReference type="ARBA" id="ARBA00010792"/>
    </source>
</evidence>
<gene>
    <name evidence="9" type="ORF">FYJ68_01055</name>
</gene>
<evidence type="ECO:0000256" key="4">
    <source>
        <dbReference type="ARBA" id="ARBA00022692"/>
    </source>
</evidence>
<dbReference type="PANTHER" id="PTHR30353:SF0">
    <property type="entry name" value="TRANSMEMBRANE PROTEIN"/>
    <property type="match status" value="1"/>
</dbReference>
<feature type="transmembrane region" description="Helical" evidence="7">
    <location>
        <begin position="21"/>
        <end position="49"/>
    </location>
</feature>
<dbReference type="GO" id="GO:0005886">
    <property type="term" value="C:plasma membrane"/>
    <property type="evidence" value="ECO:0007669"/>
    <property type="project" value="UniProtKB-SubCell"/>
</dbReference>
<name>A0A6N7XKE8_9ACTN</name>
<feature type="domain" description="VTT" evidence="8">
    <location>
        <begin position="49"/>
        <end position="174"/>
    </location>
</feature>
<feature type="transmembrane region" description="Helical" evidence="7">
    <location>
        <begin position="188"/>
        <end position="206"/>
    </location>
</feature>
<reference evidence="9 10" key="1">
    <citation type="submission" date="2019-08" db="EMBL/GenBank/DDBJ databases">
        <title>In-depth cultivation of the pig gut microbiome towards novel bacterial diversity and tailored functional studies.</title>
        <authorList>
            <person name="Wylensek D."/>
            <person name="Hitch T.C.A."/>
            <person name="Clavel T."/>
        </authorList>
    </citation>
    <scope>NUCLEOTIDE SEQUENCE [LARGE SCALE GENOMIC DNA]</scope>
    <source>
        <strain evidence="9 10">CA-Schmier-601-WT-1</strain>
    </source>
</reference>
<comment type="caution">
    <text evidence="9">The sequence shown here is derived from an EMBL/GenBank/DDBJ whole genome shotgun (WGS) entry which is preliminary data.</text>
</comment>
<keyword evidence="3 7" id="KW-1003">Cell membrane</keyword>
<dbReference type="Pfam" id="PF09335">
    <property type="entry name" value="VTT_dom"/>
    <property type="match status" value="1"/>
</dbReference>
<feature type="transmembrane region" description="Helical" evidence="7">
    <location>
        <begin position="69"/>
        <end position="95"/>
    </location>
</feature>
<comment type="subcellular location">
    <subcellularLocation>
        <location evidence="1 7">Cell membrane</location>
        <topology evidence="1 7">Multi-pass membrane protein</topology>
    </subcellularLocation>
</comment>
<dbReference type="AlphaFoldDB" id="A0A6N7XKE8"/>
<feature type="transmembrane region" description="Helical" evidence="7">
    <location>
        <begin position="154"/>
        <end position="176"/>
    </location>
</feature>
<keyword evidence="10" id="KW-1185">Reference proteome</keyword>
<dbReference type="EMBL" id="VUNC01000001">
    <property type="protein sequence ID" value="MST71708.1"/>
    <property type="molecule type" value="Genomic_DNA"/>
</dbReference>
<evidence type="ECO:0000256" key="5">
    <source>
        <dbReference type="ARBA" id="ARBA00022989"/>
    </source>
</evidence>
<evidence type="ECO:0000313" key="10">
    <source>
        <dbReference type="Proteomes" id="UP000469325"/>
    </source>
</evidence>
<keyword evidence="4 7" id="KW-0812">Transmembrane</keyword>
<keyword evidence="6 7" id="KW-0472">Membrane</keyword>
<dbReference type="RefSeq" id="WP_154433469.1">
    <property type="nucleotide sequence ID" value="NZ_VUNC01000001.1"/>
</dbReference>
<accession>A0A6N7XKE8</accession>
<keyword evidence="5 7" id="KW-1133">Transmembrane helix</keyword>
<evidence type="ECO:0000256" key="1">
    <source>
        <dbReference type="ARBA" id="ARBA00004651"/>
    </source>
</evidence>